<feature type="coiled-coil region" evidence="1">
    <location>
        <begin position="127"/>
        <end position="162"/>
    </location>
</feature>
<dbReference type="Proteomes" id="UP000636505">
    <property type="component" value="Unassembled WGS sequence"/>
</dbReference>
<keyword evidence="1" id="KW-0175">Coiled coil</keyword>
<evidence type="ECO:0000259" key="3">
    <source>
        <dbReference type="Pfam" id="PF02195"/>
    </source>
</evidence>
<proteinExistence type="predicted"/>
<feature type="domain" description="ParB-like N-terminal" evidence="3">
    <location>
        <begin position="5"/>
        <end position="69"/>
    </location>
</feature>
<evidence type="ECO:0000313" key="5">
    <source>
        <dbReference type="Proteomes" id="UP000636505"/>
    </source>
</evidence>
<evidence type="ECO:0000256" key="1">
    <source>
        <dbReference type="SAM" id="Coils"/>
    </source>
</evidence>
<dbReference type="SUPFAM" id="SSF110849">
    <property type="entry name" value="ParB/Sulfiredoxin"/>
    <property type="match status" value="1"/>
</dbReference>
<evidence type="ECO:0000313" key="4">
    <source>
        <dbReference type="EMBL" id="MBE9078402.1"/>
    </source>
</evidence>
<comment type="caution">
    <text evidence="4">The sequence shown here is derived from an EMBL/GenBank/DDBJ whole genome shotgun (WGS) entry which is preliminary data.</text>
</comment>
<dbReference type="SUPFAM" id="SSF160975">
    <property type="entry name" value="AF1531-like"/>
    <property type="match status" value="1"/>
</dbReference>
<feature type="region of interest" description="Disordered" evidence="2">
    <location>
        <begin position="100"/>
        <end position="125"/>
    </location>
</feature>
<feature type="compositionally biased region" description="Low complexity" evidence="2">
    <location>
        <begin position="108"/>
        <end position="124"/>
    </location>
</feature>
<dbReference type="RefSeq" id="WP_193908209.1">
    <property type="nucleotide sequence ID" value="NZ_JADEXG010000032.1"/>
</dbReference>
<dbReference type="AlphaFoldDB" id="A0A8J7AY88"/>
<keyword evidence="5" id="KW-1185">Reference proteome</keyword>
<dbReference type="InterPro" id="IPR003115">
    <property type="entry name" value="ParB_N"/>
</dbReference>
<dbReference type="Gene3D" id="3.90.1530.30">
    <property type="match status" value="1"/>
</dbReference>
<accession>A0A8J7AY88</accession>
<name>A0A8J7AY88_9CYAN</name>
<evidence type="ECO:0000256" key="2">
    <source>
        <dbReference type="SAM" id="MobiDB-lite"/>
    </source>
</evidence>
<protein>
    <recommendedName>
        <fullName evidence="3">ParB-like N-terminal domain-containing protein</fullName>
    </recommendedName>
</protein>
<reference evidence="4" key="1">
    <citation type="submission" date="2020-10" db="EMBL/GenBank/DDBJ databases">
        <authorList>
            <person name="Castelo-Branco R."/>
            <person name="Eusebio N."/>
            <person name="Adriana R."/>
            <person name="Vieira A."/>
            <person name="Brugerolle De Fraissinette N."/>
            <person name="Rezende De Castro R."/>
            <person name="Schneider M.P."/>
            <person name="Vasconcelos V."/>
            <person name="Leao P.N."/>
        </authorList>
    </citation>
    <scope>NUCLEOTIDE SEQUENCE</scope>
    <source>
        <strain evidence="4">LEGE 07310</strain>
    </source>
</reference>
<gene>
    <name evidence="4" type="ORF">IQ241_14040</name>
</gene>
<dbReference type="InterPro" id="IPR036086">
    <property type="entry name" value="ParB/Sulfiredoxin_sf"/>
</dbReference>
<organism evidence="4 5">
    <name type="scientific">Vasconcelosia minhoensis LEGE 07310</name>
    <dbReference type="NCBI Taxonomy" id="915328"/>
    <lineage>
        <taxon>Bacteria</taxon>
        <taxon>Bacillati</taxon>
        <taxon>Cyanobacteriota</taxon>
        <taxon>Cyanophyceae</taxon>
        <taxon>Nodosilineales</taxon>
        <taxon>Cymatolegaceae</taxon>
        <taxon>Vasconcelosia</taxon>
        <taxon>Vasconcelosia minhoensis</taxon>
    </lineage>
</organism>
<dbReference type="EMBL" id="JADEXG010000032">
    <property type="protein sequence ID" value="MBE9078402.1"/>
    <property type="molecule type" value="Genomic_DNA"/>
</dbReference>
<dbReference type="Pfam" id="PF02195">
    <property type="entry name" value="ParB_N"/>
    <property type="match status" value="1"/>
</dbReference>
<sequence length="240" mass="26243">MSEYYQVDVKSITSGAPRSKFKEAELETLAQSILAAGGLLSPLLLKQTGIESYEVLAGDREYYAAVRAKEINSRAGEMVNAFVIPDKMAELAIDQFAALHQSPPTSPPEASAETATPAATSTTEQRLTNLESRLDGALQDMKQAHQRDISRLEQQLTQLQQQIPQKVEPLEIFNTSSTSALLQKLAAIGIRGKNAEKLIQGIEQAREQSAFTSFTDVVSRVKGLGDKRMLTILDAWGGMY</sequence>